<evidence type="ECO:0000256" key="6">
    <source>
        <dbReference type="SAM" id="Phobius"/>
    </source>
</evidence>
<dbReference type="RefSeq" id="XP_022636846.1">
    <property type="nucleotide sequence ID" value="XM_022781125.1"/>
</dbReference>
<evidence type="ECO:0000313" key="11">
    <source>
        <dbReference type="RefSeq" id="XP_022636846.1"/>
    </source>
</evidence>
<organism evidence="8 9">
    <name type="scientific">Vigna radiata var. radiata</name>
    <name type="common">Mung bean</name>
    <name type="synonym">Phaseolus aureus</name>
    <dbReference type="NCBI Taxonomy" id="3916"/>
    <lineage>
        <taxon>Eukaryota</taxon>
        <taxon>Viridiplantae</taxon>
        <taxon>Streptophyta</taxon>
        <taxon>Embryophyta</taxon>
        <taxon>Tracheophyta</taxon>
        <taxon>Spermatophyta</taxon>
        <taxon>Magnoliopsida</taxon>
        <taxon>eudicotyledons</taxon>
        <taxon>Gunneridae</taxon>
        <taxon>Pentapetalae</taxon>
        <taxon>rosids</taxon>
        <taxon>fabids</taxon>
        <taxon>Fabales</taxon>
        <taxon>Fabaceae</taxon>
        <taxon>Papilionoideae</taxon>
        <taxon>50 kb inversion clade</taxon>
        <taxon>NPAAA clade</taxon>
        <taxon>indigoferoid/millettioid clade</taxon>
        <taxon>Phaseoleae</taxon>
        <taxon>Vigna</taxon>
    </lineage>
</organism>
<evidence type="ECO:0000313" key="9">
    <source>
        <dbReference type="RefSeq" id="XP_022636844.1"/>
    </source>
</evidence>
<keyword evidence="6" id="KW-0812">Transmembrane</keyword>
<dbReference type="GeneID" id="106762274"/>
<comment type="similarity">
    <text evidence="1">Belongs to the DDI1 family.</text>
</comment>
<evidence type="ECO:0000313" key="12">
    <source>
        <dbReference type="RefSeq" id="XP_022636847.1"/>
    </source>
</evidence>
<proteinExistence type="inferred from homology"/>
<evidence type="ECO:0000256" key="5">
    <source>
        <dbReference type="SAM" id="MobiDB-lite"/>
    </source>
</evidence>
<evidence type="ECO:0000256" key="3">
    <source>
        <dbReference type="ARBA" id="ARBA00022750"/>
    </source>
</evidence>
<name>A0A3Q0F2L3_VIGRR</name>
<evidence type="ECO:0000313" key="14">
    <source>
        <dbReference type="RefSeq" id="XP_022636849.1"/>
    </source>
</evidence>
<evidence type="ECO:0000313" key="13">
    <source>
        <dbReference type="RefSeq" id="XP_022636848.1"/>
    </source>
</evidence>
<evidence type="ECO:0000256" key="1">
    <source>
        <dbReference type="ARBA" id="ARBA00009136"/>
    </source>
</evidence>
<keyword evidence="2" id="KW-0645">Protease</keyword>
<sequence length="215" mass="24547">MFRTLQSQNPVSSLCQTVIAKCTFFSCFCRVRHHLRLRFQKQHKQQMKEILPHPYPCKKFKRMGARQLIQAAPTMIQALHQIWILVVPQPLGLMLGNREPKFIFVRLVVYFYPCSFLVLDSPNMEFLFGLDMLRKHQCIIDLKESVLRVGGEKDMPSRFLDEEKYAKEASGSGGHITSGSNNPSTRGHPSGGASSDRAKIFKNATIFVASCCYIY</sequence>
<dbReference type="GO" id="GO:0006508">
    <property type="term" value="P:proteolysis"/>
    <property type="evidence" value="ECO:0007669"/>
    <property type="project" value="UniProtKB-KW"/>
</dbReference>
<evidence type="ECO:0000313" key="10">
    <source>
        <dbReference type="RefSeq" id="XP_022636845.1"/>
    </source>
</evidence>
<dbReference type="RefSeq" id="XP_022636845.1">
    <property type="nucleotide sequence ID" value="XM_022781124.1"/>
</dbReference>
<dbReference type="Gene3D" id="2.40.70.10">
    <property type="entry name" value="Acid Proteases"/>
    <property type="match status" value="1"/>
</dbReference>
<dbReference type="RefSeq" id="XP_022636851.1">
    <property type="nucleotide sequence ID" value="XM_022781130.1"/>
</dbReference>
<feature type="transmembrane region" description="Helical" evidence="6">
    <location>
        <begin position="68"/>
        <end position="87"/>
    </location>
</feature>
<dbReference type="RefSeq" id="XP_022636844.1">
    <property type="nucleotide sequence ID" value="XM_022781123.1"/>
</dbReference>
<dbReference type="RefSeq" id="XP_022636850.1">
    <property type="nucleotide sequence ID" value="XM_022781129.1"/>
</dbReference>
<feature type="domain" description="Aspartic peptidase DDI1-type" evidence="7">
    <location>
        <begin position="105"/>
        <end position="141"/>
    </location>
</feature>
<evidence type="ECO:0000313" key="15">
    <source>
        <dbReference type="RefSeq" id="XP_022636850.1"/>
    </source>
</evidence>
<keyword evidence="6" id="KW-0472">Membrane</keyword>
<keyword evidence="6" id="KW-1133">Transmembrane helix</keyword>
<dbReference type="InterPro" id="IPR019103">
    <property type="entry name" value="Peptidase_aspartic_DDI1-type"/>
</dbReference>
<dbReference type="RefSeq" id="XP_022636849.1">
    <property type="nucleotide sequence ID" value="XM_022781128.1"/>
</dbReference>
<dbReference type="PANTHER" id="PTHR12917">
    <property type="entry name" value="ASPARTYL PROTEASE DDI-RELATED"/>
    <property type="match status" value="1"/>
</dbReference>
<reference evidence="9 10" key="2">
    <citation type="submission" date="2025-04" db="UniProtKB">
        <authorList>
            <consortium name="RefSeq"/>
        </authorList>
    </citation>
    <scope>IDENTIFICATION</scope>
    <source>
        <tissue evidence="9 10">Leaf</tissue>
    </source>
</reference>
<evidence type="ECO:0000259" key="7">
    <source>
        <dbReference type="Pfam" id="PF09668"/>
    </source>
</evidence>
<dbReference type="KEGG" id="vra:106762274"/>
<feature type="compositionally biased region" description="Polar residues" evidence="5">
    <location>
        <begin position="177"/>
        <end position="187"/>
    </location>
</feature>
<protein>
    <submittedName>
        <fullName evidence="9 10">DNA damage-inducible protein 1 isoform X1</fullName>
    </submittedName>
</protein>
<accession>A0A3Q0F2L3</accession>
<dbReference type="OrthoDB" id="1047367at2759"/>
<dbReference type="PANTHER" id="PTHR12917:SF1">
    <property type="entry name" value="AT13091P"/>
    <property type="match status" value="1"/>
</dbReference>
<feature type="region of interest" description="Disordered" evidence="5">
    <location>
        <begin position="169"/>
        <end position="194"/>
    </location>
</feature>
<dbReference type="STRING" id="3916.A0A3Q0F2L3"/>
<evidence type="ECO:0000313" key="8">
    <source>
        <dbReference type="Proteomes" id="UP000087766"/>
    </source>
</evidence>
<dbReference type="RefSeq" id="XP_022636848.1">
    <property type="nucleotide sequence ID" value="XM_022781127.1"/>
</dbReference>
<evidence type="ECO:0000256" key="2">
    <source>
        <dbReference type="ARBA" id="ARBA00022670"/>
    </source>
</evidence>
<dbReference type="Pfam" id="PF09668">
    <property type="entry name" value="Asp_protease"/>
    <property type="match status" value="1"/>
</dbReference>
<gene>
    <name evidence="9 10 11 12 13 14 15 16" type="primary">LOC106762274</name>
</gene>
<dbReference type="GO" id="GO:0004190">
    <property type="term" value="F:aspartic-type endopeptidase activity"/>
    <property type="evidence" value="ECO:0007669"/>
    <property type="project" value="UniProtKB-KW"/>
</dbReference>
<feature type="transmembrane region" description="Helical" evidence="6">
    <location>
        <begin position="102"/>
        <end position="119"/>
    </location>
</feature>
<keyword evidence="3" id="KW-0064">Aspartyl protease</keyword>
<dbReference type="RefSeq" id="XP_022636847.1">
    <property type="nucleotide sequence ID" value="XM_022781126.1"/>
</dbReference>
<dbReference type="InterPro" id="IPR021109">
    <property type="entry name" value="Peptidase_aspartic_dom_sf"/>
</dbReference>
<evidence type="ECO:0000256" key="4">
    <source>
        <dbReference type="ARBA" id="ARBA00022801"/>
    </source>
</evidence>
<dbReference type="Proteomes" id="UP000087766">
    <property type="component" value="Chromosome 5"/>
</dbReference>
<dbReference type="AlphaFoldDB" id="A0A3Q0F2L3"/>
<reference evidence="8" key="1">
    <citation type="journal article" date="2014" name="Nat. Commun.">
        <title>Genome sequence of mungbean and insights into evolution within Vigna species.</title>
        <authorList>
            <person name="Kang Y.J."/>
            <person name="Kim S.K."/>
            <person name="Kim M.Y."/>
            <person name="Lestari P."/>
            <person name="Kim K.H."/>
            <person name="Ha B.K."/>
            <person name="Jun T.H."/>
            <person name="Hwang W.J."/>
            <person name="Lee T."/>
            <person name="Lee J."/>
            <person name="Shim S."/>
            <person name="Yoon M.Y."/>
            <person name="Jang Y.E."/>
            <person name="Han K.S."/>
            <person name="Taeprayoon P."/>
            <person name="Yoon N."/>
            <person name="Somta P."/>
            <person name="Tanya P."/>
            <person name="Kim K.S."/>
            <person name="Gwag J.G."/>
            <person name="Moon J.K."/>
            <person name="Lee Y.H."/>
            <person name="Park B.S."/>
            <person name="Bombarely A."/>
            <person name="Doyle J.J."/>
            <person name="Jackson S.A."/>
            <person name="Schafleitner R."/>
            <person name="Srinives P."/>
            <person name="Varshney R.K."/>
            <person name="Lee S.H."/>
        </authorList>
    </citation>
    <scope>NUCLEOTIDE SEQUENCE [LARGE SCALE GENOMIC DNA]</scope>
    <source>
        <strain evidence="8">cv. VC1973A</strain>
    </source>
</reference>
<evidence type="ECO:0000313" key="16">
    <source>
        <dbReference type="RefSeq" id="XP_022636851.1"/>
    </source>
</evidence>
<keyword evidence="8" id="KW-1185">Reference proteome</keyword>
<keyword evidence="4" id="KW-0378">Hydrolase</keyword>